<keyword evidence="2" id="KW-0472">Membrane</keyword>
<proteinExistence type="predicted"/>
<reference evidence="3 4" key="1">
    <citation type="journal article" date="2016" name="Nat. Commun.">
        <title>Thousands of microbial genomes shed light on interconnected biogeochemical processes in an aquifer system.</title>
        <authorList>
            <person name="Anantharaman K."/>
            <person name="Brown C.T."/>
            <person name="Hug L.A."/>
            <person name="Sharon I."/>
            <person name="Castelle C.J."/>
            <person name="Probst A.J."/>
            <person name="Thomas B.C."/>
            <person name="Singh A."/>
            <person name="Wilkins M.J."/>
            <person name="Karaoz U."/>
            <person name="Brodie E.L."/>
            <person name="Williams K.H."/>
            <person name="Hubbard S.S."/>
            <person name="Banfield J.F."/>
        </authorList>
    </citation>
    <scope>NUCLEOTIDE SEQUENCE [LARGE SCALE GENOMIC DNA]</scope>
</reference>
<dbReference type="STRING" id="1797471.A3A71_01225"/>
<dbReference type="AlphaFoldDB" id="A0A1F5EB73"/>
<dbReference type="EMBL" id="MEZX01000002">
    <property type="protein sequence ID" value="OGD64659.1"/>
    <property type="molecule type" value="Genomic_DNA"/>
</dbReference>
<protein>
    <submittedName>
        <fullName evidence="3">Uncharacterized protein</fullName>
    </submittedName>
</protein>
<accession>A0A1F5EB73</accession>
<keyword evidence="2" id="KW-0812">Transmembrane</keyword>
<sequence length="255" mass="27398">MLARSKGFWISTVVFLLVSVGLIWFVLLPMMTSYRATTDEIASTTEQLESKKQFLATVQQLSNDQTSLETTFAAATAALPITTDPENLLIQLYALTKDLGLDATIIVPFDKSSTVGTQSTPPATSGDDVSPGPVSSSQPIVVSEPATGSKGAEFSITGEISFSQVNSLIRRLWSFSRWNKISSIDIANASDKMSVTVSSQVFSRPGVTESSFAGTDSELLSKARQLFGSLKQYSTVPDIEKEGNFGRTNPFATAD</sequence>
<evidence type="ECO:0000313" key="4">
    <source>
        <dbReference type="Proteomes" id="UP000177481"/>
    </source>
</evidence>
<evidence type="ECO:0000256" key="1">
    <source>
        <dbReference type="SAM" id="MobiDB-lite"/>
    </source>
</evidence>
<gene>
    <name evidence="3" type="ORF">A3A71_01225</name>
</gene>
<dbReference type="Proteomes" id="UP000177481">
    <property type="component" value="Unassembled WGS sequence"/>
</dbReference>
<name>A0A1F5EB73_9BACT</name>
<feature type="compositionally biased region" description="Polar residues" evidence="1">
    <location>
        <begin position="114"/>
        <end position="123"/>
    </location>
</feature>
<organism evidence="3 4">
    <name type="scientific">Candidatus Berkelbacteria bacterium RIFCSPLOWO2_01_FULL_50_28</name>
    <dbReference type="NCBI Taxonomy" id="1797471"/>
    <lineage>
        <taxon>Bacteria</taxon>
        <taxon>Candidatus Berkelbacteria</taxon>
    </lineage>
</organism>
<feature type="region of interest" description="Disordered" evidence="1">
    <location>
        <begin position="114"/>
        <end position="145"/>
    </location>
</feature>
<evidence type="ECO:0000313" key="3">
    <source>
        <dbReference type="EMBL" id="OGD64659.1"/>
    </source>
</evidence>
<feature type="transmembrane region" description="Helical" evidence="2">
    <location>
        <begin position="7"/>
        <end position="27"/>
    </location>
</feature>
<keyword evidence="2" id="KW-1133">Transmembrane helix</keyword>
<comment type="caution">
    <text evidence="3">The sequence shown here is derived from an EMBL/GenBank/DDBJ whole genome shotgun (WGS) entry which is preliminary data.</text>
</comment>
<evidence type="ECO:0000256" key="2">
    <source>
        <dbReference type="SAM" id="Phobius"/>
    </source>
</evidence>